<dbReference type="InterPro" id="IPR036237">
    <property type="entry name" value="Xyl_isomerase-like_sf"/>
</dbReference>
<evidence type="ECO:0000259" key="1">
    <source>
        <dbReference type="Pfam" id="PF01261"/>
    </source>
</evidence>
<keyword evidence="2" id="KW-0413">Isomerase</keyword>
<dbReference type="AlphaFoldDB" id="A0A0W1B380"/>
<organism evidence="2 3">
    <name type="scientific">Paenibacillus etheri</name>
    <dbReference type="NCBI Taxonomy" id="1306852"/>
    <lineage>
        <taxon>Bacteria</taxon>
        <taxon>Bacillati</taxon>
        <taxon>Bacillota</taxon>
        <taxon>Bacilli</taxon>
        <taxon>Bacillales</taxon>
        <taxon>Paenibacillaceae</taxon>
        <taxon>Paenibacillus</taxon>
    </lineage>
</organism>
<evidence type="ECO:0000313" key="3">
    <source>
        <dbReference type="Proteomes" id="UP000054709"/>
    </source>
</evidence>
<comment type="caution">
    <text evidence="2">The sequence shown here is derived from an EMBL/GenBank/DDBJ whole genome shotgun (WGS) entry which is preliminary data.</text>
</comment>
<dbReference type="Pfam" id="PF01261">
    <property type="entry name" value="AP_endonuc_2"/>
    <property type="match status" value="1"/>
</dbReference>
<dbReference type="InterPro" id="IPR050312">
    <property type="entry name" value="IolE/XylAMocC-like"/>
</dbReference>
<sequence>MLKIGLQLYTLREELEQDFEGTLRKVAALGYKGVEFFHYFGRTAAEVKQLLDELGLVALGAHRPYDVLLNDTEAEIAYNLEIGNPNLIVPYLSEEQRNYEEVAANLKVIGEKCKAGGAILLYHNHDFELTEKYGDSDRTAFDGLFEEVPADLLQVEMDTCWVHHAGYDPVEYINKYAGRLPIIHLKDLKKNEDGSPETVVLGEGEVNLTAILNAAVQANVEWAVVEQDFCSRSPLESVEDSLKWVKAYANQGGKVNV</sequence>
<evidence type="ECO:0000313" key="2">
    <source>
        <dbReference type="EMBL" id="KTD88047.1"/>
    </source>
</evidence>
<dbReference type="Gene3D" id="3.20.20.150">
    <property type="entry name" value="Divalent-metal-dependent TIM barrel enzymes"/>
    <property type="match status" value="1"/>
</dbReference>
<dbReference type="RefSeq" id="WP_060622350.1">
    <property type="nucleotide sequence ID" value="NZ_LCZJ02000016.1"/>
</dbReference>
<feature type="domain" description="Xylose isomerase-like TIM barrel" evidence="1">
    <location>
        <begin position="23"/>
        <end position="247"/>
    </location>
</feature>
<reference evidence="2 3" key="1">
    <citation type="journal article" date="2015" name="Int. Biodeterior. Biodegradation">
        <title>Physiological and genetic screening methods for the isolation of methyl tert-butyl ether-degrading bacteria for bioremediation purposes.</title>
        <authorList>
            <person name="Guisado I.M."/>
            <person name="Purswani J."/>
            <person name="Gonzalez Lopez J."/>
            <person name="Pozo C."/>
        </authorList>
    </citation>
    <scope>NUCLEOTIDE SEQUENCE [LARGE SCALE GENOMIC DNA]</scope>
    <source>
        <strain evidence="2 3">SH7</strain>
    </source>
</reference>
<dbReference type="Proteomes" id="UP000054709">
    <property type="component" value="Unassembled WGS sequence"/>
</dbReference>
<protein>
    <submittedName>
        <fullName evidence="2">Sugar phosphate isomerase</fullName>
    </submittedName>
</protein>
<name>A0A0W1B380_9BACL</name>
<gene>
    <name evidence="2" type="ORF">UQ64_08015</name>
</gene>
<dbReference type="PANTHER" id="PTHR12110:SF41">
    <property type="entry name" value="INOSOSE DEHYDRATASE"/>
    <property type="match status" value="1"/>
</dbReference>
<accession>A0A0W1B380</accession>
<dbReference type="EMBL" id="LCZJ02000016">
    <property type="protein sequence ID" value="KTD88047.1"/>
    <property type="molecule type" value="Genomic_DNA"/>
</dbReference>
<dbReference type="OrthoDB" id="9798407at2"/>
<dbReference type="PANTHER" id="PTHR12110">
    <property type="entry name" value="HYDROXYPYRUVATE ISOMERASE"/>
    <property type="match status" value="1"/>
</dbReference>
<dbReference type="SUPFAM" id="SSF51658">
    <property type="entry name" value="Xylose isomerase-like"/>
    <property type="match status" value="1"/>
</dbReference>
<dbReference type="GO" id="GO:0016853">
    <property type="term" value="F:isomerase activity"/>
    <property type="evidence" value="ECO:0007669"/>
    <property type="project" value="UniProtKB-KW"/>
</dbReference>
<keyword evidence="3" id="KW-1185">Reference proteome</keyword>
<dbReference type="InterPro" id="IPR013022">
    <property type="entry name" value="Xyl_isomerase-like_TIM-brl"/>
</dbReference>
<proteinExistence type="predicted"/>